<evidence type="ECO:0000313" key="2">
    <source>
        <dbReference type="Proteomes" id="UP001595839"/>
    </source>
</evidence>
<sequence>MTDYLPPGAFRRETVQLIPDKVGKTARFESEIGVRGYDCLPLVGWAVVVTFQDDELPRITVEPVVDDDCMGPVALGDLEEEVGPLTLLEIV</sequence>
<name>A0ABV9AHL0_9ACTN</name>
<gene>
    <name evidence="1" type="ORF">ACFPIH_03255</name>
</gene>
<evidence type="ECO:0000313" key="1">
    <source>
        <dbReference type="EMBL" id="MFC4498549.1"/>
    </source>
</evidence>
<protein>
    <recommendedName>
        <fullName evidence="3">DUF35 domain-containing protein</fullName>
    </recommendedName>
</protein>
<dbReference type="Proteomes" id="UP001595839">
    <property type="component" value="Unassembled WGS sequence"/>
</dbReference>
<dbReference type="EMBL" id="JBHSFK010000002">
    <property type="protein sequence ID" value="MFC4498549.1"/>
    <property type="molecule type" value="Genomic_DNA"/>
</dbReference>
<organism evidence="1 2">
    <name type="scientific">Streptomyces vulcanius</name>
    <dbReference type="NCBI Taxonomy" id="1441876"/>
    <lineage>
        <taxon>Bacteria</taxon>
        <taxon>Bacillati</taxon>
        <taxon>Actinomycetota</taxon>
        <taxon>Actinomycetes</taxon>
        <taxon>Kitasatosporales</taxon>
        <taxon>Streptomycetaceae</taxon>
        <taxon>Streptomyces</taxon>
    </lineage>
</organism>
<accession>A0ABV9AHL0</accession>
<evidence type="ECO:0008006" key="3">
    <source>
        <dbReference type="Google" id="ProtNLM"/>
    </source>
</evidence>
<reference evidence="2" key="1">
    <citation type="journal article" date="2019" name="Int. J. Syst. Evol. Microbiol.">
        <title>The Global Catalogue of Microorganisms (GCM) 10K type strain sequencing project: providing services to taxonomists for standard genome sequencing and annotation.</title>
        <authorList>
            <consortium name="The Broad Institute Genomics Platform"/>
            <consortium name="The Broad Institute Genome Sequencing Center for Infectious Disease"/>
            <person name="Wu L."/>
            <person name="Ma J."/>
        </authorList>
    </citation>
    <scope>NUCLEOTIDE SEQUENCE [LARGE SCALE GENOMIC DNA]</scope>
    <source>
        <strain evidence="2">CGMCC 4.7177</strain>
    </source>
</reference>
<comment type="caution">
    <text evidence="1">The sequence shown here is derived from an EMBL/GenBank/DDBJ whole genome shotgun (WGS) entry which is preliminary data.</text>
</comment>
<proteinExistence type="predicted"/>
<keyword evidence="2" id="KW-1185">Reference proteome</keyword>
<dbReference type="RefSeq" id="WP_381167956.1">
    <property type="nucleotide sequence ID" value="NZ_JBHSFK010000002.1"/>
</dbReference>